<reference evidence="1 2" key="1">
    <citation type="journal article" date="2016" name="Nat. Commun.">
        <title>Thousands of microbial genomes shed light on interconnected biogeochemical processes in an aquifer system.</title>
        <authorList>
            <person name="Anantharaman K."/>
            <person name="Brown C.T."/>
            <person name="Hug L.A."/>
            <person name="Sharon I."/>
            <person name="Castelle C.J."/>
            <person name="Probst A.J."/>
            <person name="Thomas B.C."/>
            <person name="Singh A."/>
            <person name="Wilkins M.J."/>
            <person name="Karaoz U."/>
            <person name="Brodie E.L."/>
            <person name="Williams K.H."/>
            <person name="Hubbard S.S."/>
            <person name="Banfield J.F."/>
        </authorList>
    </citation>
    <scope>NUCLEOTIDE SEQUENCE [LARGE SCALE GENOMIC DNA]</scope>
</reference>
<proteinExistence type="predicted"/>
<evidence type="ECO:0000313" key="2">
    <source>
        <dbReference type="Proteomes" id="UP000179243"/>
    </source>
</evidence>
<dbReference type="AlphaFoldDB" id="A0A1F7FI37"/>
<dbReference type="Proteomes" id="UP000179243">
    <property type="component" value="Unassembled WGS sequence"/>
</dbReference>
<protein>
    <submittedName>
        <fullName evidence="1">Uncharacterized protein</fullName>
    </submittedName>
</protein>
<dbReference type="EMBL" id="MFYX01000033">
    <property type="protein sequence ID" value="OGK06278.1"/>
    <property type="molecule type" value="Genomic_DNA"/>
</dbReference>
<evidence type="ECO:0000313" key="1">
    <source>
        <dbReference type="EMBL" id="OGK06278.1"/>
    </source>
</evidence>
<sequence>MERKKKTKRKKTGILKSGPGINFVKPGQCLEIDNCYRFQADGRVGIGPMCQSERIEIKGVDRRKKKAA</sequence>
<organism evidence="1 2">
    <name type="scientific">Candidatus Raymondbacteria bacterium RIFOXYD12_FULL_49_13</name>
    <dbReference type="NCBI Taxonomy" id="1817890"/>
    <lineage>
        <taxon>Bacteria</taxon>
        <taxon>Raymondiibacteriota</taxon>
    </lineage>
</organism>
<name>A0A1F7FI37_UNCRA</name>
<gene>
    <name evidence="1" type="ORF">A2519_08365</name>
</gene>
<accession>A0A1F7FI37</accession>
<comment type="caution">
    <text evidence="1">The sequence shown here is derived from an EMBL/GenBank/DDBJ whole genome shotgun (WGS) entry which is preliminary data.</text>
</comment>